<name>A0AAU7DTB1_9MICO</name>
<dbReference type="EMBL" id="CP146203">
    <property type="protein sequence ID" value="XBH20535.1"/>
    <property type="molecule type" value="Genomic_DNA"/>
</dbReference>
<dbReference type="Pfam" id="PF14833">
    <property type="entry name" value="NAD_binding_11"/>
    <property type="match status" value="1"/>
</dbReference>
<evidence type="ECO:0000259" key="6">
    <source>
        <dbReference type="Pfam" id="PF14833"/>
    </source>
</evidence>
<dbReference type="Pfam" id="PF03446">
    <property type="entry name" value="NAD_binding_2"/>
    <property type="match status" value="1"/>
</dbReference>
<dbReference type="InterPro" id="IPR013328">
    <property type="entry name" value="6PGD_dom2"/>
</dbReference>
<feature type="domain" description="3-hydroxyisobutyrate dehydrogenase-like NAD-binding" evidence="6">
    <location>
        <begin position="184"/>
        <end position="298"/>
    </location>
</feature>
<evidence type="ECO:0000313" key="7">
    <source>
        <dbReference type="EMBL" id="XBH20535.1"/>
    </source>
</evidence>
<dbReference type="InterPro" id="IPR015815">
    <property type="entry name" value="HIBADH-related"/>
</dbReference>
<proteinExistence type="inferred from homology"/>
<dbReference type="GO" id="GO:0016054">
    <property type="term" value="P:organic acid catabolic process"/>
    <property type="evidence" value="ECO:0007669"/>
    <property type="project" value="UniProtKB-ARBA"/>
</dbReference>
<dbReference type="InterPro" id="IPR006115">
    <property type="entry name" value="6PGDH_NADP-bd"/>
</dbReference>
<dbReference type="PANTHER" id="PTHR43060">
    <property type="entry name" value="3-HYDROXYISOBUTYRATE DEHYDROGENASE-LIKE 1, MITOCHONDRIAL-RELATED"/>
    <property type="match status" value="1"/>
</dbReference>
<dbReference type="InterPro" id="IPR029154">
    <property type="entry name" value="HIBADH-like_NADP-bd"/>
</dbReference>
<dbReference type="PANTHER" id="PTHR43060:SF15">
    <property type="entry name" value="3-HYDROXYISOBUTYRATE DEHYDROGENASE-LIKE 1, MITOCHONDRIAL-RELATED"/>
    <property type="match status" value="1"/>
</dbReference>
<dbReference type="PIRSF" id="PIRSF000103">
    <property type="entry name" value="HIBADH"/>
    <property type="match status" value="1"/>
</dbReference>
<dbReference type="EC" id="1.1.-.-" evidence="7"/>
<feature type="active site" evidence="4">
    <location>
        <position position="190"/>
    </location>
</feature>
<sequence length="312" mass="32117">MEHVTGSSAGSDSAVAADIGFVGLGFMGSPMSQNLLSAGFRVTVWNRSTPAVTVLQEHGASVVSQVAQMRDLPVIIFMLPDLNYIEESTVPLLESWRENPPHQPTVLVVMSSVSPTRVREFGETVSAATGGMVTVVDAPVSGGTVGAQAATLAIMAGGSQQDYDRLLPIFNAMGKTVARMGELGTGSLAKACNQLLVGTAAAALAEAAELAESSGLDVQALFAVLGGGLAGSQVLNIVGPRIIAKDYAPTGPAKFMHKDLAFVLESAAQTGAAVPMAVAGHELYGTLNEQGLGDLDLAVVRESVARLSQEKN</sequence>
<protein>
    <submittedName>
        <fullName evidence="7">NAD(P)-dependent oxidoreductase</fullName>
        <ecNumber evidence="7">1.1.-.-</ecNumber>
    </submittedName>
</protein>
<dbReference type="Gene3D" id="1.10.1040.10">
    <property type="entry name" value="N-(1-d-carboxylethyl)-l-norvaline Dehydrogenase, domain 2"/>
    <property type="match status" value="1"/>
</dbReference>
<dbReference type="InterPro" id="IPR002204">
    <property type="entry name" value="3-OH-isobutyrate_DH-rel_CS"/>
</dbReference>
<dbReference type="Gene3D" id="3.40.50.720">
    <property type="entry name" value="NAD(P)-binding Rossmann-like Domain"/>
    <property type="match status" value="1"/>
</dbReference>
<dbReference type="SUPFAM" id="SSF51735">
    <property type="entry name" value="NAD(P)-binding Rossmann-fold domains"/>
    <property type="match status" value="1"/>
</dbReference>
<evidence type="ECO:0000259" key="5">
    <source>
        <dbReference type="Pfam" id="PF03446"/>
    </source>
</evidence>
<reference evidence="7" key="1">
    <citation type="submission" date="2024-02" db="EMBL/GenBank/DDBJ databases">
        <title>Tomenella chthoni gen. nov. sp. nov., a member of the family Jonesiaceae isolated from bat guano.</title>
        <authorList>
            <person name="Miller S.L."/>
            <person name="King J."/>
            <person name="Sankaranarayanan K."/>
            <person name="Lawson P.A."/>
        </authorList>
    </citation>
    <scope>NUCLEOTIDE SEQUENCE</scope>
    <source>
        <strain evidence="7">BS-20</strain>
    </source>
</reference>
<evidence type="ECO:0000256" key="2">
    <source>
        <dbReference type="ARBA" id="ARBA00023002"/>
    </source>
</evidence>
<dbReference type="AlphaFoldDB" id="A0AAU7DTB1"/>
<evidence type="ECO:0000256" key="1">
    <source>
        <dbReference type="ARBA" id="ARBA00009080"/>
    </source>
</evidence>
<accession>A0AAU7DTB1</accession>
<gene>
    <name evidence="7" type="ORF">V5R04_09830</name>
</gene>
<feature type="domain" description="6-phosphogluconate dehydrogenase NADP-binding" evidence="5">
    <location>
        <begin position="18"/>
        <end position="181"/>
    </location>
</feature>
<evidence type="ECO:0000256" key="4">
    <source>
        <dbReference type="PIRSR" id="PIRSR000103-1"/>
    </source>
</evidence>
<keyword evidence="3" id="KW-0520">NAD</keyword>
<dbReference type="GO" id="GO:0051287">
    <property type="term" value="F:NAD binding"/>
    <property type="evidence" value="ECO:0007669"/>
    <property type="project" value="InterPro"/>
</dbReference>
<dbReference type="InterPro" id="IPR036291">
    <property type="entry name" value="NAD(P)-bd_dom_sf"/>
</dbReference>
<keyword evidence="2 7" id="KW-0560">Oxidoreductase</keyword>
<comment type="similarity">
    <text evidence="1">Belongs to the HIBADH-related family.</text>
</comment>
<dbReference type="InterPro" id="IPR008927">
    <property type="entry name" value="6-PGluconate_DH-like_C_sf"/>
</dbReference>
<evidence type="ECO:0000256" key="3">
    <source>
        <dbReference type="ARBA" id="ARBA00023027"/>
    </source>
</evidence>
<dbReference type="GO" id="GO:0016491">
    <property type="term" value="F:oxidoreductase activity"/>
    <property type="evidence" value="ECO:0007669"/>
    <property type="project" value="UniProtKB-KW"/>
</dbReference>
<dbReference type="PROSITE" id="PS00895">
    <property type="entry name" value="3_HYDROXYISOBUT_DH"/>
    <property type="match status" value="1"/>
</dbReference>
<dbReference type="GO" id="GO:0050661">
    <property type="term" value="F:NADP binding"/>
    <property type="evidence" value="ECO:0007669"/>
    <property type="project" value="InterPro"/>
</dbReference>
<dbReference type="SUPFAM" id="SSF48179">
    <property type="entry name" value="6-phosphogluconate dehydrogenase C-terminal domain-like"/>
    <property type="match status" value="1"/>
</dbReference>
<organism evidence="7">
    <name type="scientific">Jonesiaceae bacterium BS-20</name>
    <dbReference type="NCBI Taxonomy" id="3120821"/>
    <lineage>
        <taxon>Bacteria</taxon>
        <taxon>Bacillati</taxon>
        <taxon>Actinomycetota</taxon>
        <taxon>Actinomycetes</taxon>
        <taxon>Micrococcales</taxon>
        <taxon>Jonesiaceae</taxon>
    </lineage>
</organism>